<gene>
    <name evidence="7" type="ORF">Q8A64_07645</name>
</gene>
<keyword evidence="2" id="KW-0547">Nucleotide-binding</keyword>
<keyword evidence="5" id="KW-0472">Membrane</keyword>
<dbReference type="Gene3D" id="1.10.510.10">
    <property type="entry name" value="Transferase(Phosphotransferase) domain 1"/>
    <property type="match status" value="1"/>
</dbReference>
<evidence type="ECO:0000256" key="5">
    <source>
        <dbReference type="SAM" id="Phobius"/>
    </source>
</evidence>
<protein>
    <submittedName>
        <fullName evidence="7">Serine/threonine-protein kinase</fullName>
        <ecNumber evidence="7">2.7.11.1</ecNumber>
    </submittedName>
</protein>
<dbReference type="SMART" id="SM00220">
    <property type="entry name" value="S_TKc"/>
    <property type="match status" value="1"/>
</dbReference>
<organism evidence="7 8">
    <name type="scientific">Keguizhuia sedimenti</name>
    <dbReference type="NCBI Taxonomy" id="3064264"/>
    <lineage>
        <taxon>Bacteria</taxon>
        <taxon>Pseudomonadati</taxon>
        <taxon>Pseudomonadota</taxon>
        <taxon>Betaproteobacteria</taxon>
        <taxon>Burkholderiales</taxon>
        <taxon>Oxalobacteraceae</taxon>
        <taxon>Keguizhuia</taxon>
    </lineage>
</organism>
<dbReference type="PANTHER" id="PTHR43289:SF6">
    <property type="entry name" value="SERINE_THREONINE-PROTEIN KINASE NEKL-3"/>
    <property type="match status" value="1"/>
</dbReference>
<dbReference type="PROSITE" id="PS00108">
    <property type="entry name" value="PROTEIN_KINASE_ST"/>
    <property type="match status" value="1"/>
</dbReference>
<evidence type="ECO:0000256" key="4">
    <source>
        <dbReference type="ARBA" id="ARBA00022840"/>
    </source>
</evidence>
<dbReference type="EC" id="2.7.11.1" evidence="7"/>
<evidence type="ECO:0000313" key="8">
    <source>
        <dbReference type="Proteomes" id="UP001225596"/>
    </source>
</evidence>
<dbReference type="Gene3D" id="3.30.200.20">
    <property type="entry name" value="Phosphorylase Kinase, domain 1"/>
    <property type="match status" value="1"/>
</dbReference>
<feature type="transmembrane region" description="Helical" evidence="5">
    <location>
        <begin position="310"/>
        <end position="328"/>
    </location>
</feature>
<evidence type="ECO:0000256" key="1">
    <source>
        <dbReference type="ARBA" id="ARBA00022679"/>
    </source>
</evidence>
<comment type="caution">
    <text evidence="7">The sequence shown here is derived from an EMBL/GenBank/DDBJ whole genome shotgun (WGS) entry which is preliminary data.</text>
</comment>
<dbReference type="InterPro" id="IPR011009">
    <property type="entry name" value="Kinase-like_dom_sf"/>
</dbReference>
<keyword evidence="8" id="KW-1185">Reference proteome</keyword>
<dbReference type="InterPro" id="IPR008271">
    <property type="entry name" value="Ser/Thr_kinase_AS"/>
</dbReference>
<dbReference type="SUPFAM" id="SSF56112">
    <property type="entry name" value="Protein kinase-like (PK-like)"/>
    <property type="match status" value="1"/>
</dbReference>
<evidence type="ECO:0000256" key="2">
    <source>
        <dbReference type="ARBA" id="ARBA00022741"/>
    </source>
</evidence>
<feature type="domain" description="Protein kinase" evidence="6">
    <location>
        <begin position="7"/>
        <end position="277"/>
    </location>
</feature>
<dbReference type="RefSeq" id="WP_338436209.1">
    <property type="nucleotide sequence ID" value="NZ_JAUYVH010000003.1"/>
</dbReference>
<evidence type="ECO:0000313" key="7">
    <source>
        <dbReference type="EMBL" id="MDQ9170285.1"/>
    </source>
</evidence>
<dbReference type="PANTHER" id="PTHR43289">
    <property type="entry name" value="MITOGEN-ACTIVATED PROTEIN KINASE KINASE KINASE 20-RELATED"/>
    <property type="match status" value="1"/>
</dbReference>
<keyword evidence="3 7" id="KW-0418">Kinase</keyword>
<reference evidence="7 8" key="1">
    <citation type="submission" date="2023-08" db="EMBL/GenBank/DDBJ databases">
        <title>Oxalobacteraceae gen .nov., isolated from river sludge outside the plant.</title>
        <authorList>
            <person name="Zhao S.Y."/>
        </authorList>
    </citation>
    <scope>NUCLEOTIDE SEQUENCE [LARGE SCALE GENOMIC DNA]</scope>
    <source>
        <strain evidence="7 8">R-40</strain>
    </source>
</reference>
<keyword evidence="1 7" id="KW-0808">Transferase</keyword>
<dbReference type="PROSITE" id="PS50011">
    <property type="entry name" value="PROTEIN_KINASE_DOM"/>
    <property type="match status" value="1"/>
</dbReference>
<dbReference type="CDD" id="cd14014">
    <property type="entry name" value="STKc_PknB_like"/>
    <property type="match status" value="1"/>
</dbReference>
<keyword evidence="5" id="KW-0812">Transmembrane</keyword>
<keyword evidence="4" id="KW-0067">ATP-binding</keyword>
<dbReference type="InterPro" id="IPR000719">
    <property type="entry name" value="Prot_kinase_dom"/>
</dbReference>
<dbReference type="EMBL" id="JAUYVH010000003">
    <property type="protein sequence ID" value="MDQ9170285.1"/>
    <property type="molecule type" value="Genomic_DNA"/>
</dbReference>
<dbReference type="Proteomes" id="UP001225596">
    <property type="component" value="Unassembled WGS sequence"/>
</dbReference>
<dbReference type="Pfam" id="PF00069">
    <property type="entry name" value="Pkinase"/>
    <property type="match status" value="1"/>
</dbReference>
<keyword evidence="5" id="KW-1133">Transmembrane helix</keyword>
<evidence type="ECO:0000256" key="3">
    <source>
        <dbReference type="ARBA" id="ARBA00022777"/>
    </source>
</evidence>
<evidence type="ECO:0000259" key="6">
    <source>
        <dbReference type="PROSITE" id="PS50011"/>
    </source>
</evidence>
<proteinExistence type="predicted"/>
<dbReference type="GO" id="GO:0004674">
    <property type="term" value="F:protein serine/threonine kinase activity"/>
    <property type="evidence" value="ECO:0007669"/>
    <property type="project" value="UniProtKB-EC"/>
</dbReference>
<accession>A0ABU1BMQ4</accession>
<sequence length="332" mass="37435">MTRIGRFRIVRELGRGAIGTVYLGHDPIIDRSVAIKILNSRLPRGDKKKYEQQFINEARAAGRLSHPNIVTIYDASVEDGTTYIAMEYLQGKELDKLLDSEHRFVMNDIAVIILRIADALNYAHKNGVIHRDIKPANIFLIDDDTPKVVDFGIARAPNRLSDDDAEQAYTLFKNNLLGTPNYMSPEQAMGRQADHRSDIYSLGIIMYEMLTGTKPFKSRDTNHLLQQIAFKVPTTPHLVDPQVPIILSNIAMMAMNKRAEKRYQSAQEMVLDLRRYLSQAKRGRQEARNEEAAIAASIRPTANAAPKRRLMFLAACAVGLGAFGMTTVKRRR</sequence>
<name>A0ABU1BMQ4_9BURK</name>